<dbReference type="InterPro" id="IPR020256">
    <property type="entry name" value="Spore_coat_CotJA"/>
</dbReference>
<evidence type="ECO:0000313" key="1">
    <source>
        <dbReference type="EMBL" id="WIW70552.1"/>
    </source>
</evidence>
<reference evidence="1" key="1">
    <citation type="submission" date="2023-03" db="EMBL/GenBank/DDBJ databases">
        <title>Selenobaculum gbiensis gen. nov. sp. nov., a new bacterium isolated from the gut microbiota of IBD patient.</title>
        <authorList>
            <person name="Yeo S."/>
            <person name="Park H."/>
            <person name="Huh C.S."/>
        </authorList>
    </citation>
    <scope>NUCLEOTIDE SEQUENCE</scope>
    <source>
        <strain evidence="1">ICN-92133</strain>
    </source>
</reference>
<sequence>MEEETNRAHDHESKMMKNQCYMLAHAYVPWQRYEKAFSPCEALSKGTLFPELWGVYRIPK</sequence>
<dbReference type="Pfam" id="PF11007">
    <property type="entry name" value="CotJA"/>
    <property type="match status" value="1"/>
</dbReference>
<dbReference type="RefSeq" id="WP_147669583.1">
    <property type="nucleotide sequence ID" value="NZ_CP120678.1"/>
</dbReference>
<dbReference type="AlphaFoldDB" id="A0A9Y2AIM9"/>
<accession>A0A9Y2AIM9</accession>
<keyword evidence="2" id="KW-1185">Reference proteome</keyword>
<dbReference type="Proteomes" id="UP001243623">
    <property type="component" value="Chromosome"/>
</dbReference>
<name>A0A9Y2AIM9_9FIRM</name>
<organism evidence="1 2">
    <name type="scientific">Selenobaculum gibii</name>
    <dbReference type="NCBI Taxonomy" id="3054208"/>
    <lineage>
        <taxon>Bacteria</taxon>
        <taxon>Bacillati</taxon>
        <taxon>Bacillota</taxon>
        <taxon>Negativicutes</taxon>
        <taxon>Selenomonadales</taxon>
        <taxon>Selenomonadaceae</taxon>
        <taxon>Selenobaculum</taxon>
    </lineage>
</organism>
<proteinExistence type="predicted"/>
<dbReference type="EMBL" id="CP120678">
    <property type="protein sequence ID" value="WIW70552.1"/>
    <property type="molecule type" value="Genomic_DNA"/>
</dbReference>
<dbReference type="KEGG" id="sgbi:P3F81_11795"/>
<evidence type="ECO:0000313" key="2">
    <source>
        <dbReference type="Proteomes" id="UP001243623"/>
    </source>
</evidence>
<gene>
    <name evidence="1" type="ORF">P3F81_11795</name>
</gene>
<protein>
    <submittedName>
        <fullName evidence="1">Spore coat associated protein CotJA</fullName>
    </submittedName>
</protein>